<evidence type="ECO:0000313" key="3">
    <source>
        <dbReference type="Proteomes" id="UP001556196"/>
    </source>
</evidence>
<feature type="chain" id="PRO_5046436507" evidence="1">
    <location>
        <begin position="26"/>
        <end position="100"/>
    </location>
</feature>
<comment type="caution">
    <text evidence="2">The sequence shown here is derived from an EMBL/GenBank/DDBJ whole genome shotgun (WGS) entry which is preliminary data.</text>
</comment>
<gene>
    <name evidence="2" type="ORF">ABUE31_07025</name>
</gene>
<evidence type="ECO:0000256" key="1">
    <source>
        <dbReference type="SAM" id="SignalP"/>
    </source>
</evidence>
<name>A0ABV3QXF8_9HYPH</name>
<dbReference type="EMBL" id="JBFOCI010000002">
    <property type="protein sequence ID" value="MEW9805729.1"/>
    <property type="molecule type" value="Genomic_DNA"/>
</dbReference>
<organism evidence="2 3">
    <name type="scientific">Mesorhizobium marinum</name>
    <dbReference type="NCBI Taxonomy" id="3228790"/>
    <lineage>
        <taxon>Bacteria</taxon>
        <taxon>Pseudomonadati</taxon>
        <taxon>Pseudomonadota</taxon>
        <taxon>Alphaproteobacteria</taxon>
        <taxon>Hyphomicrobiales</taxon>
        <taxon>Phyllobacteriaceae</taxon>
        <taxon>Mesorhizobium</taxon>
    </lineage>
</organism>
<proteinExistence type="predicted"/>
<keyword evidence="1" id="KW-0732">Signal</keyword>
<accession>A0ABV3QXF8</accession>
<sequence length="100" mass="10382">MTPHLTAKLLGAAIVLAAAIPAASADPVCAPGFKTEQKTGWVLKCKKTVAMAQKGVALTQAQTAQCKVNSYWNYGPAVTAKHGPANVMVTVRYTCGHAEG</sequence>
<dbReference type="RefSeq" id="WP_367722818.1">
    <property type="nucleotide sequence ID" value="NZ_JBFOCH010000002.1"/>
</dbReference>
<dbReference type="Proteomes" id="UP001556196">
    <property type="component" value="Unassembled WGS sequence"/>
</dbReference>
<reference evidence="2 3" key="1">
    <citation type="submission" date="2024-06" db="EMBL/GenBank/DDBJ databases">
        <authorList>
            <person name="Tuo L."/>
        </authorList>
    </citation>
    <scope>NUCLEOTIDE SEQUENCE [LARGE SCALE GENOMIC DNA]</scope>
    <source>
        <strain evidence="2 3">ZMM04-5</strain>
    </source>
</reference>
<protein>
    <submittedName>
        <fullName evidence="2">Uncharacterized protein</fullName>
    </submittedName>
</protein>
<feature type="signal peptide" evidence="1">
    <location>
        <begin position="1"/>
        <end position="25"/>
    </location>
</feature>
<evidence type="ECO:0000313" key="2">
    <source>
        <dbReference type="EMBL" id="MEW9805729.1"/>
    </source>
</evidence>
<keyword evidence="3" id="KW-1185">Reference proteome</keyword>